<evidence type="ECO:0000313" key="5">
    <source>
        <dbReference type="Proteomes" id="UP000254258"/>
    </source>
</evidence>
<dbReference type="InterPro" id="IPR029044">
    <property type="entry name" value="Nucleotide-diphossugar_trans"/>
</dbReference>
<dbReference type="CDD" id="cd02440">
    <property type="entry name" value="AdoMet_MTases"/>
    <property type="match status" value="1"/>
</dbReference>
<dbReference type="InterPro" id="IPR013216">
    <property type="entry name" value="Methyltransf_11"/>
</dbReference>
<evidence type="ECO:0000256" key="1">
    <source>
        <dbReference type="SAM" id="Coils"/>
    </source>
</evidence>
<dbReference type="Pfam" id="PF08241">
    <property type="entry name" value="Methyltransf_11"/>
    <property type="match status" value="1"/>
</dbReference>
<name>A0A370WT52_9GAMM</name>
<dbReference type="AlphaFoldDB" id="A0A370WT52"/>
<dbReference type="GO" id="GO:0008757">
    <property type="term" value="F:S-adenosylmethionine-dependent methyltransferase activity"/>
    <property type="evidence" value="ECO:0007669"/>
    <property type="project" value="InterPro"/>
</dbReference>
<organism evidence="4 5">
    <name type="scientific">Dyella monticola</name>
    <dbReference type="NCBI Taxonomy" id="1927958"/>
    <lineage>
        <taxon>Bacteria</taxon>
        <taxon>Pseudomonadati</taxon>
        <taxon>Pseudomonadota</taxon>
        <taxon>Gammaproteobacteria</taxon>
        <taxon>Lysobacterales</taxon>
        <taxon>Rhodanobacteraceae</taxon>
        <taxon>Dyella</taxon>
    </lineage>
</organism>
<gene>
    <name evidence="4" type="ORF">DWU98_18355</name>
</gene>
<dbReference type="EMBL" id="QRBE01000014">
    <property type="protein sequence ID" value="RDS79293.1"/>
    <property type="molecule type" value="Genomic_DNA"/>
</dbReference>
<sequence>MEFTGERFLPSLSGEIRHEHFHRYVWCRALVKGKQVLDIACGEGYGSAILAQQAAAVTGVDISQEAVDHARSTYGNIAGLLFQQGDAASIPLPDNSVDVVVSFETIEHHDKHVEMMNEVRRVLRPDGLLIMSSPNRIVYSEKAGYHNEFHVKELDFGEFDALLKSRFSKVRYYGQRLAVGSAIVAIQPDEPELAMEAFTDTGSDVVARSPELQDPVYYVAIATGDGVELPQPHSSVFFSEAEDLYNHHRKVATWAHNLDDEHNRLRSVHSQLVEEHERVATWAKGLNVEVERRDKQLQVLREKLAQSEEEIEAQKEKLDFFSGRLGAGVDEILALRSQRVGEATKSAGPADRPHEVEEHVDALDHFEIALHDLMKSYDVELKHAADFKAKYQQQKKLAKRYAKKSNQMVLRVQALRTELEESRQQLQTVLRSRSWKVTRPLRGLARLAKGDVASVKQALKAYMRGSRNIGPQRSDPQLSTQAKLKKLRFAESAEPLVSIVIPTYGKLDYTVACLYSIMLNQPSVPYEVVVLEDASGDTAMKALMSVPGLRYEENQENLGFVRSCNRAATLIRGKYLYLLNNDTEVTARWLDAMLDVFERFPACGMVGSKLVYPDGRLQEAGGIIWQDASGWNYGRLKKPDEPEYNYVREVDYCSGASLLLPLELFKQVGGFDECYAPAYYEDTDLAFKVREVGKRVFYTPFSVVIHHEGVSHGTDESSGIKAHQARNRERFLKRWADTLASEHFSNGQDVLRARERGGRAGTILVIDHYMPQPDRDAGSRVMVEFIRQFIDMGLKVVFWPDNLWYDAAYAQRLQAMGVETIYGTRWLGAFDRFLVERGEDIKYVLLSRPHVAIKYIEALRQRTHAHISYFGHDLHFQRLRREAEVKGDAECLKKADTFEQTERRVWALSDTVLYPSEEEAADVRRLAPEVDALAVPLCCYGNVVENAAANLSEREGILFVAGFGHPPNVDGAVWWMKEVMPLIRQRFPEVIVRLVGSNPTDEIKALAGPRVKVLGYVQDETLASLYRQSRVAIAPLRFGAGVKLKVLEAMQQGIPLVTTSVGAQGLSGLEQCLPVTDEAEHFAAHVIDLLSNDSQWLTISQSEGGFIRRFFTREIMLKALRRALRMDAPEVALHTP</sequence>
<dbReference type="OrthoDB" id="9179784at2"/>
<dbReference type="InterPro" id="IPR001173">
    <property type="entry name" value="Glyco_trans_2-like"/>
</dbReference>
<dbReference type="PANTHER" id="PTHR43179">
    <property type="entry name" value="RHAMNOSYLTRANSFERASE WBBL"/>
    <property type="match status" value="1"/>
</dbReference>
<dbReference type="Pfam" id="PF00535">
    <property type="entry name" value="Glycos_transf_2"/>
    <property type="match status" value="1"/>
</dbReference>
<dbReference type="PANTHER" id="PTHR43179:SF7">
    <property type="entry name" value="RHAMNOSYLTRANSFERASE WBBL"/>
    <property type="match status" value="1"/>
</dbReference>
<dbReference type="SUPFAM" id="SSF53756">
    <property type="entry name" value="UDP-Glycosyltransferase/glycogen phosphorylase"/>
    <property type="match status" value="1"/>
</dbReference>
<protein>
    <submittedName>
        <fullName evidence="4">Glycosyltransferase</fullName>
    </submittedName>
</protein>
<keyword evidence="1" id="KW-0175">Coiled coil</keyword>
<keyword evidence="4" id="KW-0808">Transferase</keyword>
<dbReference type="CDD" id="cd03801">
    <property type="entry name" value="GT4_PimA-like"/>
    <property type="match status" value="1"/>
</dbReference>
<feature type="coiled-coil region" evidence="1">
    <location>
        <begin position="290"/>
        <end position="324"/>
    </location>
</feature>
<dbReference type="Proteomes" id="UP000254258">
    <property type="component" value="Unassembled WGS sequence"/>
</dbReference>
<feature type="coiled-coil region" evidence="1">
    <location>
        <begin position="405"/>
        <end position="432"/>
    </location>
</feature>
<reference evidence="4 5" key="1">
    <citation type="submission" date="2018-07" db="EMBL/GenBank/DDBJ databases">
        <title>Dyella monticola sp. nov. and Dyella psychrodurans sp. nov. isolated from monsoon evergreen broad-leaved forest soil of Dinghu Mountain, China.</title>
        <authorList>
            <person name="Gao Z."/>
            <person name="Qiu L."/>
        </authorList>
    </citation>
    <scope>NUCLEOTIDE SEQUENCE [LARGE SCALE GENOMIC DNA]</scope>
    <source>
        <strain evidence="4 5">4G-K06</strain>
    </source>
</reference>
<accession>A0A370WT52</accession>
<dbReference type="SUPFAM" id="SSF53335">
    <property type="entry name" value="S-adenosyl-L-methionine-dependent methyltransferases"/>
    <property type="match status" value="1"/>
</dbReference>
<dbReference type="RefSeq" id="WP_115497037.1">
    <property type="nucleotide sequence ID" value="NZ_QRBE01000014.1"/>
</dbReference>
<dbReference type="Gene3D" id="3.40.50.2000">
    <property type="entry name" value="Glycogen Phosphorylase B"/>
    <property type="match status" value="1"/>
</dbReference>
<dbReference type="Gene3D" id="3.40.50.150">
    <property type="entry name" value="Vaccinia Virus protein VP39"/>
    <property type="match status" value="1"/>
</dbReference>
<proteinExistence type="predicted"/>
<evidence type="ECO:0000313" key="4">
    <source>
        <dbReference type="EMBL" id="RDS79293.1"/>
    </source>
</evidence>
<keyword evidence="5" id="KW-1185">Reference proteome</keyword>
<dbReference type="Gene3D" id="3.90.550.10">
    <property type="entry name" value="Spore Coat Polysaccharide Biosynthesis Protein SpsA, Chain A"/>
    <property type="match status" value="1"/>
</dbReference>
<dbReference type="Pfam" id="PF13692">
    <property type="entry name" value="Glyco_trans_1_4"/>
    <property type="match status" value="1"/>
</dbReference>
<dbReference type="InterPro" id="IPR029063">
    <property type="entry name" value="SAM-dependent_MTases_sf"/>
</dbReference>
<dbReference type="SUPFAM" id="SSF53448">
    <property type="entry name" value="Nucleotide-diphospho-sugar transferases"/>
    <property type="match status" value="1"/>
</dbReference>
<evidence type="ECO:0000259" key="3">
    <source>
        <dbReference type="Pfam" id="PF08241"/>
    </source>
</evidence>
<evidence type="ECO:0000259" key="2">
    <source>
        <dbReference type="Pfam" id="PF00535"/>
    </source>
</evidence>
<feature type="domain" description="Glycosyltransferase 2-like" evidence="2">
    <location>
        <begin position="498"/>
        <end position="622"/>
    </location>
</feature>
<feature type="domain" description="Methyltransferase type 11" evidence="3">
    <location>
        <begin position="37"/>
        <end position="131"/>
    </location>
</feature>
<comment type="caution">
    <text evidence="4">The sequence shown here is derived from an EMBL/GenBank/DDBJ whole genome shotgun (WGS) entry which is preliminary data.</text>
</comment>
<dbReference type="CDD" id="cd04186">
    <property type="entry name" value="GT_2_like_c"/>
    <property type="match status" value="1"/>
</dbReference>